<protein>
    <recommendedName>
        <fullName evidence="3">Androgen receptor</fullName>
    </recommendedName>
</protein>
<evidence type="ECO:0000313" key="2">
    <source>
        <dbReference type="Proteomes" id="UP001066276"/>
    </source>
</evidence>
<comment type="caution">
    <text evidence="1">The sequence shown here is derived from an EMBL/GenBank/DDBJ whole genome shotgun (WGS) entry which is preliminary data.</text>
</comment>
<dbReference type="EMBL" id="JANPWB010000001">
    <property type="protein sequence ID" value="KAJ1213753.1"/>
    <property type="molecule type" value="Genomic_DNA"/>
</dbReference>
<evidence type="ECO:0008006" key="3">
    <source>
        <dbReference type="Google" id="ProtNLM"/>
    </source>
</evidence>
<organism evidence="1 2">
    <name type="scientific">Pleurodeles waltl</name>
    <name type="common">Iberian ribbed newt</name>
    <dbReference type="NCBI Taxonomy" id="8319"/>
    <lineage>
        <taxon>Eukaryota</taxon>
        <taxon>Metazoa</taxon>
        <taxon>Chordata</taxon>
        <taxon>Craniata</taxon>
        <taxon>Vertebrata</taxon>
        <taxon>Euteleostomi</taxon>
        <taxon>Amphibia</taxon>
        <taxon>Batrachia</taxon>
        <taxon>Caudata</taxon>
        <taxon>Salamandroidea</taxon>
        <taxon>Salamandridae</taxon>
        <taxon>Pleurodelinae</taxon>
        <taxon>Pleurodeles</taxon>
    </lineage>
</organism>
<gene>
    <name evidence="1" type="ORF">NDU88_001384</name>
</gene>
<dbReference type="Proteomes" id="UP001066276">
    <property type="component" value="Chromosome 1_1"/>
</dbReference>
<reference evidence="1" key="1">
    <citation type="journal article" date="2022" name="bioRxiv">
        <title>Sequencing and chromosome-scale assembly of the giantPleurodeles waltlgenome.</title>
        <authorList>
            <person name="Brown T."/>
            <person name="Elewa A."/>
            <person name="Iarovenko S."/>
            <person name="Subramanian E."/>
            <person name="Araus A.J."/>
            <person name="Petzold A."/>
            <person name="Susuki M."/>
            <person name="Suzuki K.-i.T."/>
            <person name="Hayashi T."/>
            <person name="Toyoda A."/>
            <person name="Oliveira C."/>
            <person name="Osipova E."/>
            <person name="Leigh N.D."/>
            <person name="Simon A."/>
            <person name="Yun M.H."/>
        </authorList>
    </citation>
    <scope>NUCLEOTIDE SEQUENCE</scope>
    <source>
        <strain evidence="1">20211129_DDA</strain>
        <tissue evidence="1">Liver</tissue>
    </source>
</reference>
<dbReference type="AlphaFoldDB" id="A0AAV7WI65"/>
<sequence length="167" mass="18292">MVPRCAGHQEEWGLQQGEWGPHHEEWGLHLEEMGLYQGECDLYQGQWGVHQASIKASYASTNSWVTVGHNCTEPQSEPCKHQLPGHSGQLLQQASKQAMQAQTAGSQEPTTAANLKVSYASTDSRVTGAHYCSEPQSELCKHQQLDHSGTLLQRASKRAMQAPTAGT</sequence>
<proteinExistence type="predicted"/>
<accession>A0AAV7WI65</accession>
<evidence type="ECO:0000313" key="1">
    <source>
        <dbReference type="EMBL" id="KAJ1213753.1"/>
    </source>
</evidence>
<name>A0AAV7WI65_PLEWA</name>
<keyword evidence="2" id="KW-1185">Reference proteome</keyword>